<keyword evidence="8" id="KW-1185">Reference proteome</keyword>
<feature type="transmembrane region" description="Helical" evidence="5">
    <location>
        <begin position="68"/>
        <end position="90"/>
    </location>
</feature>
<feature type="transmembrane region" description="Helical" evidence="5">
    <location>
        <begin position="111"/>
        <end position="136"/>
    </location>
</feature>
<name>A0A5C4N249_9RHOB</name>
<dbReference type="InterPro" id="IPR010432">
    <property type="entry name" value="RDD"/>
</dbReference>
<dbReference type="Pfam" id="PF06271">
    <property type="entry name" value="RDD"/>
    <property type="match status" value="1"/>
</dbReference>
<proteinExistence type="predicted"/>
<dbReference type="EMBL" id="VDFU01000001">
    <property type="protein sequence ID" value="TNC52774.1"/>
    <property type="molecule type" value="Genomic_DNA"/>
</dbReference>
<evidence type="ECO:0000313" key="7">
    <source>
        <dbReference type="EMBL" id="TNC52774.1"/>
    </source>
</evidence>
<accession>A0A5C4N249</accession>
<protein>
    <submittedName>
        <fullName evidence="7">RDD family protein</fullName>
    </submittedName>
</protein>
<comment type="subcellular location">
    <subcellularLocation>
        <location evidence="1">Membrane</location>
        <topology evidence="1">Multi-pass membrane protein</topology>
    </subcellularLocation>
</comment>
<sequence length="158" mass="17190">MTARPFVRASTASASIHGLPDPAREPEFYAGVTAKRGMAWVVDAFITFVFCVLALPFTAFTALFWWPVLWLIVGFLYRWTTLASGSATWGMRLMAIQLRDRDGDRLDAGTALLHVLGYTVSMALFPVQLVSIALMIGLGRGQGLTDLALGTAAINRPV</sequence>
<gene>
    <name evidence="7" type="ORF">FHG66_00305</name>
</gene>
<reference evidence="7 8" key="1">
    <citation type="submission" date="2019-06" db="EMBL/GenBank/DDBJ databases">
        <title>YIM 131921 draft genome.</title>
        <authorList>
            <person name="Jiang L."/>
        </authorList>
    </citation>
    <scope>NUCLEOTIDE SEQUENCE [LARGE SCALE GENOMIC DNA]</scope>
    <source>
        <strain evidence="7 8">YIM 131921</strain>
    </source>
</reference>
<dbReference type="RefSeq" id="WP_139074538.1">
    <property type="nucleotide sequence ID" value="NZ_VDFU01000001.1"/>
</dbReference>
<dbReference type="GO" id="GO:0016020">
    <property type="term" value="C:membrane"/>
    <property type="evidence" value="ECO:0007669"/>
    <property type="project" value="UniProtKB-SubCell"/>
</dbReference>
<evidence type="ECO:0000259" key="6">
    <source>
        <dbReference type="Pfam" id="PF06271"/>
    </source>
</evidence>
<dbReference type="Proteomes" id="UP000305887">
    <property type="component" value="Unassembled WGS sequence"/>
</dbReference>
<evidence type="ECO:0000313" key="8">
    <source>
        <dbReference type="Proteomes" id="UP000305887"/>
    </source>
</evidence>
<keyword evidence="3 5" id="KW-1133">Transmembrane helix</keyword>
<evidence type="ECO:0000256" key="5">
    <source>
        <dbReference type="SAM" id="Phobius"/>
    </source>
</evidence>
<keyword evidence="4 5" id="KW-0472">Membrane</keyword>
<dbReference type="OrthoDB" id="7270324at2"/>
<keyword evidence="2 5" id="KW-0812">Transmembrane</keyword>
<organism evidence="7 8">
    <name type="scientific">Rubellimicrobium rubrum</name>
    <dbReference type="NCBI Taxonomy" id="2585369"/>
    <lineage>
        <taxon>Bacteria</taxon>
        <taxon>Pseudomonadati</taxon>
        <taxon>Pseudomonadota</taxon>
        <taxon>Alphaproteobacteria</taxon>
        <taxon>Rhodobacterales</taxon>
        <taxon>Roseobacteraceae</taxon>
        <taxon>Rubellimicrobium</taxon>
    </lineage>
</organism>
<evidence type="ECO:0000256" key="2">
    <source>
        <dbReference type="ARBA" id="ARBA00022692"/>
    </source>
</evidence>
<evidence type="ECO:0000256" key="3">
    <source>
        <dbReference type="ARBA" id="ARBA00022989"/>
    </source>
</evidence>
<evidence type="ECO:0000256" key="1">
    <source>
        <dbReference type="ARBA" id="ARBA00004141"/>
    </source>
</evidence>
<dbReference type="AlphaFoldDB" id="A0A5C4N249"/>
<feature type="domain" description="RDD" evidence="6">
    <location>
        <begin position="34"/>
        <end position="149"/>
    </location>
</feature>
<feature type="transmembrane region" description="Helical" evidence="5">
    <location>
        <begin position="40"/>
        <end position="62"/>
    </location>
</feature>
<comment type="caution">
    <text evidence="7">The sequence shown here is derived from an EMBL/GenBank/DDBJ whole genome shotgun (WGS) entry which is preliminary data.</text>
</comment>
<evidence type="ECO:0000256" key="4">
    <source>
        <dbReference type="ARBA" id="ARBA00023136"/>
    </source>
</evidence>